<keyword evidence="1" id="KW-1133">Transmembrane helix</keyword>
<dbReference type="EMBL" id="QEWJ01000161">
    <property type="protein sequence ID" value="RXX16371.1"/>
    <property type="molecule type" value="Genomic_DNA"/>
</dbReference>
<reference evidence="2 3" key="1">
    <citation type="submission" date="2018-05" db="EMBL/GenBank/DDBJ databases">
        <title>Streptococcus from otitis media.</title>
        <authorList>
            <person name="Wayes A.M."/>
            <person name="Jakubovics N.S."/>
        </authorList>
    </citation>
    <scope>NUCLEOTIDE SEQUENCE [LARGE SCALE GENOMIC DNA]</scope>
    <source>
        <strain evidence="2 3">NU43</strain>
    </source>
</reference>
<comment type="caution">
    <text evidence="2">The sequence shown here is derived from an EMBL/GenBank/DDBJ whole genome shotgun (WGS) entry which is preliminary data.</text>
</comment>
<sequence>MQYCAKWLVRSGLTQMAPTAPQIEWGLTGRISNFLLGASIPSGFWWVWFWGFWGFYFLSCPSYFAL</sequence>
<keyword evidence="1" id="KW-0472">Membrane</keyword>
<accession>A0A4Q2FDX6</accession>
<dbReference type="AlphaFoldDB" id="A0A4Q2FDX6"/>
<organism evidence="2 3">
    <name type="scientific">Streptococcus oralis</name>
    <dbReference type="NCBI Taxonomy" id="1303"/>
    <lineage>
        <taxon>Bacteria</taxon>
        <taxon>Bacillati</taxon>
        <taxon>Bacillota</taxon>
        <taxon>Bacilli</taxon>
        <taxon>Lactobacillales</taxon>
        <taxon>Streptococcaceae</taxon>
        <taxon>Streptococcus</taxon>
    </lineage>
</organism>
<feature type="transmembrane region" description="Helical" evidence="1">
    <location>
        <begin position="45"/>
        <end position="65"/>
    </location>
</feature>
<evidence type="ECO:0000313" key="3">
    <source>
        <dbReference type="Proteomes" id="UP000289485"/>
    </source>
</evidence>
<gene>
    <name evidence="2" type="ORF">DF216_10825</name>
</gene>
<protein>
    <submittedName>
        <fullName evidence="2">Uncharacterized protein</fullName>
    </submittedName>
</protein>
<dbReference type="Proteomes" id="UP000289485">
    <property type="component" value="Unassembled WGS sequence"/>
</dbReference>
<evidence type="ECO:0000256" key="1">
    <source>
        <dbReference type="SAM" id="Phobius"/>
    </source>
</evidence>
<evidence type="ECO:0000313" key="2">
    <source>
        <dbReference type="EMBL" id="RXX16371.1"/>
    </source>
</evidence>
<keyword evidence="1" id="KW-0812">Transmembrane</keyword>
<name>A0A4Q2FDX6_STROR</name>
<proteinExistence type="predicted"/>